<keyword evidence="3" id="KW-1185">Reference proteome</keyword>
<name>A0ABX0X887_9BACT</name>
<protein>
    <submittedName>
        <fullName evidence="2">NAD(P)H-dependent FMN reductase</fullName>
    </submittedName>
</protein>
<dbReference type="Proteomes" id="UP000770785">
    <property type="component" value="Unassembled WGS sequence"/>
</dbReference>
<sequence>MRLLVSGSPHPASANSRLLDAFAALDPASAYKSADYLADLPVFQPALDKSPIPEIVTRWRREVGVAEAVIVCTPAYLHNIPGVLKNALDWLASSGELNAVPTIAMTFTPGPPRGARAMQSLLWSLTALNARVLTSAELYQSDAIWADNGELAESDLSEMIAALASLLDE</sequence>
<comment type="caution">
    <text evidence="2">The sequence shown here is derived from an EMBL/GenBank/DDBJ whole genome shotgun (WGS) entry which is preliminary data.</text>
</comment>
<dbReference type="Gene3D" id="3.40.50.360">
    <property type="match status" value="1"/>
</dbReference>
<dbReference type="Pfam" id="PF03358">
    <property type="entry name" value="FMN_red"/>
    <property type="match status" value="1"/>
</dbReference>
<accession>A0ABX0X887</accession>
<dbReference type="EMBL" id="JAATJH010000001">
    <property type="protein sequence ID" value="NJC25448.1"/>
    <property type="molecule type" value="Genomic_DNA"/>
</dbReference>
<reference evidence="2 3" key="1">
    <citation type="submission" date="2020-03" db="EMBL/GenBank/DDBJ databases">
        <title>Genomic Encyclopedia of Type Strains, Phase IV (KMG-IV): sequencing the most valuable type-strain genomes for metagenomic binning, comparative biology and taxonomic classification.</title>
        <authorList>
            <person name="Goeker M."/>
        </authorList>
    </citation>
    <scope>NUCLEOTIDE SEQUENCE [LARGE SCALE GENOMIC DNA]</scope>
    <source>
        <strain evidence="2 3">DSM 105096</strain>
    </source>
</reference>
<dbReference type="PANTHER" id="PTHR30543:SF21">
    <property type="entry name" value="NAD(P)H-DEPENDENT FMN REDUCTASE LOT6"/>
    <property type="match status" value="1"/>
</dbReference>
<evidence type="ECO:0000313" key="3">
    <source>
        <dbReference type="Proteomes" id="UP000770785"/>
    </source>
</evidence>
<dbReference type="InterPro" id="IPR050712">
    <property type="entry name" value="NAD(P)H-dep_reductase"/>
</dbReference>
<dbReference type="InterPro" id="IPR029039">
    <property type="entry name" value="Flavoprotein-like_sf"/>
</dbReference>
<dbReference type="PANTHER" id="PTHR30543">
    <property type="entry name" value="CHROMATE REDUCTASE"/>
    <property type="match status" value="1"/>
</dbReference>
<gene>
    <name evidence="2" type="ORF">GGR27_000929</name>
</gene>
<evidence type="ECO:0000259" key="1">
    <source>
        <dbReference type="Pfam" id="PF03358"/>
    </source>
</evidence>
<evidence type="ECO:0000313" key="2">
    <source>
        <dbReference type="EMBL" id="NJC25448.1"/>
    </source>
</evidence>
<organism evidence="2 3">
    <name type="scientific">Neolewinella antarctica</name>
    <dbReference type="NCBI Taxonomy" id="442734"/>
    <lineage>
        <taxon>Bacteria</taxon>
        <taxon>Pseudomonadati</taxon>
        <taxon>Bacteroidota</taxon>
        <taxon>Saprospiria</taxon>
        <taxon>Saprospirales</taxon>
        <taxon>Lewinellaceae</taxon>
        <taxon>Neolewinella</taxon>
    </lineage>
</organism>
<dbReference type="SUPFAM" id="SSF52218">
    <property type="entry name" value="Flavoproteins"/>
    <property type="match status" value="1"/>
</dbReference>
<dbReference type="RefSeq" id="WP_168036199.1">
    <property type="nucleotide sequence ID" value="NZ_JAATJH010000001.1"/>
</dbReference>
<feature type="domain" description="NADPH-dependent FMN reductase-like" evidence="1">
    <location>
        <begin position="3"/>
        <end position="138"/>
    </location>
</feature>
<proteinExistence type="predicted"/>
<dbReference type="InterPro" id="IPR005025">
    <property type="entry name" value="FMN_Rdtase-like_dom"/>
</dbReference>